<name>A0A2M4DDV4_ANODA</name>
<protein>
    <submittedName>
        <fullName evidence="2">Putative secreted protein</fullName>
    </submittedName>
</protein>
<sequence>MVRMVAARVVVVVVVIAKVPTSTLSTTRVTFTIAIRTSSLPQAMRHHLPPPPPHHQTHHPLAHRRPCPTAVRSTTVSIWHSTGLRRALARRGPSRGPRLCPI</sequence>
<proteinExistence type="predicted"/>
<accession>A0A2M4DDV4</accession>
<organism evidence="2">
    <name type="scientific">Anopheles darlingi</name>
    <name type="common">Mosquito</name>
    <dbReference type="NCBI Taxonomy" id="43151"/>
    <lineage>
        <taxon>Eukaryota</taxon>
        <taxon>Metazoa</taxon>
        <taxon>Ecdysozoa</taxon>
        <taxon>Arthropoda</taxon>
        <taxon>Hexapoda</taxon>
        <taxon>Insecta</taxon>
        <taxon>Pterygota</taxon>
        <taxon>Neoptera</taxon>
        <taxon>Endopterygota</taxon>
        <taxon>Diptera</taxon>
        <taxon>Nematocera</taxon>
        <taxon>Culicoidea</taxon>
        <taxon>Culicidae</taxon>
        <taxon>Anophelinae</taxon>
        <taxon>Anopheles</taxon>
    </lineage>
</organism>
<feature type="signal peptide" evidence="1">
    <location>
        <begin position="1"/>
        <end position="25"/>
    </location>
</feature>
<dbReference type="AlphaFoldDB" id="A0A2M4DDV4"/>
<feature type="chain" id="PRO_5014630352" evidence="1">
    <location>
        <begin position="26"/>
        <end position="102"/>
    </location>
</feature>
<keyword evidence="1" id="KW-0732">Signal</keyword>
<evidence type="ECO:0000313" key="2">
    <source>
        <dbReference type="EMBL" id="MBW75705.1"/>
    </source>
</evidence>
<reference evidence="2" key="1">
    <citation type="submission" date="2018-01" db="EMBL/GenBank/DDBJ databases">
        <title>An insight into the sialome of Amazonian anophelines.</title>
        <authorList>
            <person name="Ribeiro J.M."/>
            <person name="Scarpassa V."/>
            <person name="Calvo E."/>
        </authorList>
    </citation>
    <scope>NUCLEOTIDE SEQUENCE</scope>
</reference>
<dbReference type="EMBL" id="GGFL01011527">
    <property type="protein sequence ID" value="MBW75705.1"/>
    <property type="molecule type" value="Transcribed_RNA"/>
</dbReference>
<evidence type="ECO:0000256" key="1">
    <source>
        <dbReference type="SAM" id="SignalP"/>
    </source>
</evidence>